<organism evidence="1 2">
    <name type="scientific">Elysia crispata</name>
    <name type="common">lettuce slug</name>
    <dbReference type="NCBI Taxonomy" id="231223"/>
    <lineage>
        <taxon>Eukaryota</taxon>
        <taxon>Metazoa</taxon>
        <taxon>Spiralia</taxon>
        <taxon>Lophotrochozoa</taxon>
        <taxon>Mollusca</taxon>
        <taxon>Gastropoda</taxon>
        <taxon>Heterobranchia</taxon>
        <taxon>Euthyneura</taxon>
        <taxon>Panpulmonata</taxon>
        <taxon>Sacoglossa</taxon>
        <taxon>Placobranchoidea</taxon>
        <taxon>Plakobranchidae</taxon>
        <taxon>Elysia</taxon>
    </lineage>
</organism>
<dbReference type="EMBL" id="JAWDGP010000750">
    <property type="protein sequence ID" value="KAK3797517.1"/>
    <property type="molecule type" value="Genomic_DNA"/>
</dbReference>
<dbReference type="PANTHER" id="PTHR46704:SF9">
    <property type="entry name" value="BHLH DOMAIN-CONTAINING PROTEIN"/>
    <property type="match status" value="1"/>
</dbReference>
<comment type="caution">
    <text evidence="1">The sequence shown here is derived from an EMBL/GenBank/DDBJ whole genome shotgun (WGS) entry which is preliminary data.</text>
</comment>
<dbReference type="PANTHER" id="PTHR46704">
    <property type="entry name" value="CXC DOMAIN-CONTAINING PROTEIN-RELATED"/>
    <property type="match status" value="1"/>
</dbReference>
<proteinExistence type="predicted"/>
<gene>
    <name evidence="1" type="ORF">RRG08_054548</name>
</gene>
<protein>
    <submittedName>
        <fullName evidence="1">Uncharacterized protein</fullName>
    </submittedName>
</protein>
<reference evidence="1" key="1">
    <citation type="journal article" date="2023" name="G3 (Bethesda)">
        <title>A reference genome for the long-term kleptoplast-retaining sea slug Elysia crispata morphotype clarki.</title>
        <authorList>
            <person name="Eastman K.E."/>
            <person name="Pendleton A.L."/>
            <person name="Shaikh M.A."/>
            <person name="Suttiyut T."/>
            <person name="Ogas R."/>
            <person name="Tomko P."/>
            <person name="Gavelis G."/>
            <person name="Widhalm J.R."/>
            <person name="Wisecaver J.H."/>
        </authorList>
    </citation>
    <scope>NUCLEOTIDE SEQUENCE</scope>
    <source>
        <strain evidence="1">ECLA1</strain>
    </source>
</reference>
<evidence type="ECO:0000313" key="1">
    <source>
        <dbReference type="EMBL" id="KAK3797517.1"/>
    </source>
</evidence>
<dbReference type="AlphaFoldDB" id="A0AAE1B2V4"/>
<evidence type="ECO:0000313" key="2">
    <source>
        <dbReference type="Proteomes" id="UP001283361"/>
    </source>
</evidence>
<name>A0AAE1B2V4_9GAST</name>
<dbReference type="Proteomes" id="UP001283361">
    <property type="component" value="Unassembled WGS sequence"/>
</dbReference>
<sequence length="174" mass="19886">MCVRHLTGNKQLINILNRLGHSVSHSFLLELETAMFDSIQVNSDDLPPSIMRHNNLITHFCWDNFDLNAETASGAETTHSTHGIVLQEIRSQPYISLQQTYEVERTKNLSITYEPQELEPCFINPKMTTPRILTNKLSSGKNISFDIDVPNFLWVLARYTIYETGIVYLDGRDG</sequence>
<accession>A0AAE1B2V4</accession>
<keyword evidence="2" id="KW-1185">Reference proteome</keyword>